<accession>E5A6J0</accession>
<evidence type="ECO:0000313" key="1">
    <source>
        <dbReference type="EMBL" id="CBX99235.1"/>
    </source>
</evidence>
<dbReference type="HOGENOM" id="CLU_2868096_0_0_1"/>
<dbReference type="VEuPathDB" id="FungiDB:LEMA_uP084740.1"/>
<keyword evidence="2" id="KW-1185">Reference proteome</keyword>
<dbReference type="InParanoid" id="E5A6J0"/>
<sequence length="64" mass="7497">MSIINSNTTNIVSHSVDVQTVNVNYSTGEGTFYCRAHDHYYKHNERSENCHPHQFRKSRLGRKM</sequence>
<dbReference type="EMBL" id="FP929135">
    <property type="protein sequence ID" value="CBX99235.1"/>
    <property type="molecule type" value="Genomic_DNA"/>
</dbReference>
<organism evidence="1 2">
    <name type="scientific">Leptosphaeria maculans (strain JN3 / isolate v23.1.3 / race Av1-4-5-6-7-8)</name>
    <name type="common">Blackleg fungus</name>
    <name type="synonym">Phoma lingam</name>
    <dbReference type="NCBI Taxonomy" id="985895"/>
    <lineage>
        <taxon>Eukaryota</taxon>
        <taxon>Fungi</taxon>
        <taxon>Dikarya</taxon>
        <taxon>Ascomycota</taxon>
        <taxon>Pezizomycotina</taxon>
        <taxon>Dothideomycetes</taxon>
        <taxon>Pleosporomycetidae</taxon>
        <taxon>Pleosporales</taxon>
        <taxon>Pleosporineae</taxon>
        <taxon>Leptosphaeriaceae</taxon>
        <taxon>Plenodomus</taxon>
        <taxon>Plenodomus lingam/Leptosphaeria maculans species complex</taxon>
    </lineage>
</organism>
<evidence type="ECO:0000313" key="2">
    <source>
        <dbReference type="Proteomes" id="UP000002668"/>
    </source>
</evidence>
<dbReference type="AlphaFoldDB" id="E5A6J0"/>
<dbReference type="Proteomes" id="UP000002668">
    <property type="component" value="Genome"/>
</dbReference>
<gene>
    <name evidence="1" type="ORF">LEMA_uP084740.1</name>
</gene>
<reference evidence="2" key="1">
    <citation type="journal article" date="2011" name="Nat. Commun.">
        <title>Effector diversification within compartments of the Leptosphaeria maculans genome affected by Repeat-Induced Point mutations.</title>
        <authorList>
            <person name="Rouxel T."/>
            <person name="Grandaubert J."/>
            <person name="Hane J.K."/>
            <person name="Hoede C."/>
            <person name="van de Wouw A.P."/>
            <person name="Couloux A."/>
            <person name="Dominguez V."/>
            <person name="Anthouard V."/>
            <person name="Bally P."/>
            <person name="Bourras S."/>
            <person name="Cozijnsen A.J."/>
            <person name="Ciuffetti L.M."/>
            <person name="Degrave A."/>
            <person name="Dilmaghani A."/>
            <person name="Duret L."/>
            <person name="Fudal I."/>
            <person name="Goodwin S.B."/>
            <person name="Gout L."/>
            <person name="Glaser N."/>
            <person name="Linglin J."/>
            <person name="Kema G.H.J."/>
            <person name="Lapalu N."/>
            <person name="Lawrence C.B."/>
            <person name="May K."/>
            <person name="Meyer M."/>
            <person name="Ollivier B."/>
            <person name="Poulain J."/>
            <person name="Schoch C.L."/>
            <person name="Simon A."/>
            <person name="Spatafora J.W."/>
            <person name="Stachowiak A."/>
            <person name="Turgeon B.G."/>
            <person name="Tyler B.M."/>
            <person name="Vincent D."/>
            <person name="Weissenbach J."/>
            <person name="Amselem J."/>
            <person name="Quesneville H."/>
            <person name="Oliver R.P."/>
            <person name="Wincker P."/>
            <person name="Balesdent M.-H."/>
            <person name="Howlett B.J."/>
        </authorList>
    </citation>
    <scope>NUCLEOTIDE SEQUENCE [LARGE SCALE GENOMIC DNA]</scope>
    <source>
        <strain evidence="2">JN3 / isolate v23.1.3 / race Av1-4-5-6-7-8</strain>
    </source>
</reference>
<protein>
    <submittedName>
        <fullName evidence="1">Uncharacterized protein</fullName>
    </submittedName>
</protein>
<name>E5A6J0_LEPMJ</name>
<proteinExistence type="predicted"/>